<keyword evidence="3 5" id="KW-1133">Transmembrane helix</keyword>
<dbReference type="InterPro" id="IPR022764">
    <property type="entry name" value="Peptidase_S54_rhomboid_dom"/>
</dbReference>
<dbReference type="Pfam" id="PF01694">
    <property type="entry name" value="Rhomboid"/>
    <property type="match status" value="1"/>
</dbReference>
<proteinExistence type="predicted"/>
<comment type="caution">
    <text evidence="7">The sequence shown here is derived from an EMBL/GenBank/DDBJ whole genome shotgun (WGS) entry which is preliminary data.</text>
</comment>
<dbReference type="SUPFAM" id="SSF144091">
    <property type="entry name" value="Rhomboid-like"/>
    <property type="match status" value="1"/>
</dbReference>
<sequence>MPARALIVHWRLPLALALLCLLAQWPDLAPYLRYERIAILQGEVWRLLSAHLTHLSVGHLALNLLGLALIWQIFGEGFSQRQWLLILVLIFLGISLGLLVLYPQVQWYVGLSGSLHGLFVAGALAQWRRGNWLGPVLLAGLALKLVREQWMGPLAGSIALTGGPVLTQAHLLGAIAGLLVAAPILSGQRR</sequence>
<reference evidence="7 8" key="1">
    <citation type="submission" date="2024-04" db="EMBL/GenBank/DDBJ databases">
        <authorList>
            <person name="Abashina T."/>
            <person name="Shaikin A."/>
        </authorList>
    </citation>
    <scope>NUCLEOTIDE SEQUENCE [LARGE SCALE GENOMIC DNA]</scope>
    <source>
        <strain evidence="7 8">AAFK</strain>
    </source>
</reference>
<feature type="transmembrane region" description="Helical" evidence="5">
    <location>
        <begin position="83"/>
        <end position="101"/>
    </location>
</feature>
<evidence type="ECO:0000313" key="7">
    <source>
        <dbReference type="EMBL" id="MEK8089374.1"/>
    </source>
</evidence>
<keyword evidence="7" id="KW-0378">Hydrolase</keyword>
<evidence type="ECO:0000256" key="2">
    <source>
        <dbReference type="ARBA" id="ARBA00022692"/>
    </source>
</evidence>
<dbReference type="Proteomes" id="UP001446205">
    <property type="component" value="Unassembled WGS sequence"/>
</dbReference>
<feature type="transmembrane region" description="Helical" evidence="5">
    <location>
        <begin position="52"/>
        <end position="71"/>
    </location>
</feature>
<feature type="domain" description="Peptidase S54 rhomboid" evidence="6">
    <location>
        <begin position="42"/>
        <end position="185"/>
    </location>
</feature>
<evidence type="ECO:0000256" key="3">
    <source>
        <dbReference type="ARBA" id="ARBA00022989"/>
    </source>
</evidence>
<feature type="transmembrane region" description="Helical" evidence="5">
    <location>
        <begin position="167"/>
        <end position="185"/>
    </location>
</feature>
<gene>
    <name evidence="7" type="primary">rrtA</name>
    <name evidence="7" type="ORF">WOB96_06295</name>
</gene>
<keyword evidence="4 5" id="KW-0472">Membrane</keyword>
<keyword evidence="2 5" id="KW-0812">Transmembrane</keyword>
<dbReference type="Gene3D" id="1.20.1540.10">
    <property type="entry name" value="Rhomboid-like"/>
    <property type="match status" value="1"/>
</dbReference>
<evidence type="ECO:0000256" key="1">
    <source>
        <dbReference type="ARBA" id="ARBA00004141"/>
    </source>
</evidence>
<comment type="subcellular location">
    <subcellularLocation>
        <location evidence="1">Membrane</location>
        <topology evidence="1">Multi-pass membrane protein</topology>
    </subcellularLocation>
</comment>
<evidence type="ECO:0000256" key="4">
    <source>
        <dbReference type="ARBA" id="ARBA00023136"/>
    </source>
</evidence>
<organism evidence="7 8">
    <name type="scientific">Thermithiobacillus plumbiphilus</name>
    <dbReference type="NCBI Taxonomy" id="1729899"/>
    <lineage>
        <taxon>Bacteria</taxon>
        <taxon>Pseudomonadati</taxon>
        <taxon>Pseudomonadota</taxon>
        <taxon>Acidithiobacillia</taxon>
        <taxon>Acidithiobacillales</taxon>
        <taxon>Thermithiobacillaceae</taxon>
        <taxon>Thermithiobacillus</taxon>
    </lineage>
</organism>
<evidence type="ECO:0000256" key="5">
    <source>
        <dbReference type="SAM" id="Phobius"/>
    </source>
</evidence>
<dbReference type="InterPro" id="IPR035952">
    <property type="entry name" value="Rhomboid-like_sf"/>
</dbReference>
<evidence type="ECO:0000259" key="6">
    <source>
        <dbReference type="Pfam" id="PF01694"/>
    </source>
</evidence>
<dbReference type="EC" id="3.4.21.-" evidence="7"/>
<dbReference type="EMBL" id="JBBPCO010000005">
    <property type="protein sequence ID" value="MEK8089374.1"/>
    <property type="molecule type" value="Genomic_DNA"/>
</dbReference>
<accession>A0ABU9D766</accession>
<dbReference type="GO" id="GO:0016787">
    <property type="term" value="F:hydrolase activity"/>
    <property type="evidence" value="ECO:0007669"/>
    <property type="project" value="UniProtKB-KW"/>
</dbReference>
<keyword evidence="8" id="KW-1185">Reference proteome</keyword>
<dbReference type="RefSeq" id="WP_341370433.1">
    <property type="nucleotide sequence ID" value="NZ_JBBPCO010000005.1"/>
</dbReference>
<evidence type="ECO:0000313" key="8">
    <source>
        <dbReference type="Proteomes" id="UP001446205"/>
    </source>
</evidence>
<name>A0ABU9D766_9PROT</name>
<protein>
    <submittedName>
        <fullName evidence="7">Rhombosortase</fullName>
        <ecNumber evidence="7">3.4.21.-</ecNumber>
    </submittedName>
</protein>